<accession>A0AAU2HCM6</accession>
<dbReference type="AlphaFoldDB" id="A0AAU2HCM6"/>
<keyword evidence="3" id="KW-0614">Plasmid</keyword>
<dbReference type="EMBL" id="CP108254">
    <property type="protein sequence ID" value="WTU45837.1"/>
    <property type="molecule type" value="Genomic_DNA"/>
</dbReference>
<feature type="compositionally biased region" description="Low complexity" evidence="1">
    <location>
        <begin position="198"/>
        <end position="223"/>
    </location>
</feature>
<dbReference type="InterPro" id="IPR047002">
    <property type="entry name" value="Tcp10_C_sf"/>
</dbReference>
<dbReference type="Gene3D" id="2.60.450.20">
    <property type="match status" value="1"/>
</dbReference>
<evidence type="ECO:0000256" key="2">
    <source>
        <dbReference type="SAM" id="SignalP"/>
    </source>
</evidence>
<feature type="signal peptide" evidence="2">
    <location>
        <begin position="1"/>
        <end position="21"/>
    </location>
</feature>
<dbReference type="RefSeq" id="WP_331723628.1">
    <property type="nucleotide sequence ID" value="NZ_CP108254.1"/>
</dbReference>
<evidence type="ECO:0000313" key="3">
    <source>
        <dbReference type="EMBL" id="WTU45837.1"/>
    </source>
</evidence>
<proteinExistence type="predicted"/>
<keyword evidence="2" id="KW-0732">Signal</keyword>
<feature type="chain" id="PRO_5043939699" description="Lipoprotein" evidence="2">
    <location>
        <begin position="22"/>
        <end position="263"/>
    </location>
</feature>
<gene>
    <name evidence="3" type="ORF">OHV25_40275</name>
</gene>
<organism evidence="3">
    <name type="scientific">Streptomyces sp. NBC_00060</name>
    <dbReference type="NCBI Taxonomy" id="2975636"/>
    <lineage>
        <taxon>Bacteria</taxon>
        <taxon>Bacillati</taxon>
        <taxon>Actinomycetota</taxon>
        <taxon>Actinomycetes</taxon>
        <taxon>Kitasatosporales</taxon>
        <taxon>Streptomycetaceae</taxon>
        <taxon>Streptomyces</taxon>
    </lineage>
</organism>
<sequence length="263" mass="25957">MKRLVVLVACLAAALGSVGLAVREGLVGEEQEHPLGSAEIAAAIGCTLDTAVDAQELREAACEAKGNHYWVMSFSSAGGEKVWLDEAKAYGGTYLVGPRWVVVSQPEGAAEALKAELGGELQKGSTHHGSGDSDPHGTATPASPHGTATPASPHGTATPASPHGTATHASPHGTATPASPHGTATPANPHGTATPANPHGTATPANPHATTTHASPHGTATPANPHGTASHPDPHGTAPHPDPHGTASHAAPDGTAHEGASAG</sequence>
<geneLocation type="plasmid" evidence="3">
    <name>unnamed1</name>
</geneLocation>
<evidence type="ECO:0000256" key="1">
    <source>
        <dbReference type="SAM" id="MobiDB-lite"/>
    </source>
</evidence>
<name>A0AAU2HCM6_9ACTN</name>
<feature type="region of interest" description="Disordered" evidence="1">
    <location>
        <begin position="121"/>
        <end position="263"/>
    </location>
</feature>
<protein>
    <recommendedName>
        <fullName evidence="4">Lipoprotein</fullName>
    </recommendedName>
</protein>
<reference evidence="3" key="1">
    <citation type="submission" date="2022-10" db="EMBL/GenBank/DDBJ databases">
        <title>The complete genomes of actinobacterial strains from the NBC collection.</title>
        <authorList>
            <person name="Joergensen T.S."/>
            <person name="Alvarez Arevalo M."/>
            <person name="Sterndorff E.B."/>
            <person name="Faurdal D."/>
            <person name="Vuksanovic O."/>
            <person name="Mourched A.-S."/>
            <person name="Charusanti P."/>
            <person name="Shaw S."/>
            <person name="Blin K."/>
            <person name="Weber T."/>
        </authorList>
    </citation>
    <scope>NUCLEOTIDE SEQUENCE</scope>
    <source>
        <strain evidence="3">NBC_00060</strain>
        <plasmid evidence="3">unnamed1</plasmid>
    </source>
</reference>
<evidence type="ECO:0008006" key="4">
    <source>
        <dbReference type="Google" id="ProtNLM"/>
    </source>
</evidence>